<comment type="caution">
    <text evidence="1">The sequence shown here is derived from an EMBL/GenBank/DDBJ whole genome shotgun (WGS) entry which is preliminary data.</text>
</comment>
<keyword evidence="2" id="KW-1185">Reference proteome</keyword>
<proteinExistence type="predicted"/>
<accession>A0ABR4ZUC5</accession>
<gene>
    <name evidence="1" type="ORF">A946_11115</name>
</gene>
<dbReference type="EMBL" id="JQNX01000010">
    <property type="protein sequence ID" value="KIE57855.1"/>
    <property type="molecule type" value="Genomic_DNA"/>
</dbReference>
<evidence type="ECO:0000313" key="2">
    <source>
        <dbReference type="Proteomes" id="UP000031594"/>
    </source>
</evidence>
<evidence type="ECO:0000313" key="1">
    <source>
        <dbReference type="EMBL" id="KIE57855.1"/>
    </source>
</evidence>
<reference evidence="1 2" key="1">
    <citation type="submission" date="2014-08" db="EMBL/GenBank/DDBJ databases">
        <title>Methylacidiphilum kamchatkense strain Kam1 draft genome sequence.</title>
        <authorList>
            <person name="Birkeland N.-K."/>
            <person name="Erikstad H.A."/>
        </authorList>
    </citation>
    <scope>NUCLEOTIDE SEQUENCE [LARGE SCALE GENOMIC DNA]</scope>
    <source>
        <strain evidence="1 2">Kam1</strain>
    </source>
</reference>
<organism evidence="1 2">
    <name type="scientific">Methylacidiphilum kamchatkense Kam1</name>
    <dbReference type="NCBI Taxonomy" id="1202785"/>
    <lineage>
        <taxon>Bacteria</taxon>
        <taxon>Pseudomonadati</taxon>
        <taxon>Verrucomicrobiota</taxon>
        <taxon>Methylacidiphilae</taxon>
        <taxon>Methylacidiphilales</taxon>
        <taxon>Methylacidiphilaceae</taxon>
        <taxon>Methylacidiphilum (ex Ratnadevi et al. 2023)</taxon>
    </lineage>
</organism>
<sequence>MPPISVLLTNKDLLSVSPPSFPLIILERKLFLALVHKATFMPFFIKEIEIEEDSKTQLQESKRRQYKG</sequence>
<name>A0ABR4ZUC5_9BACT</name>
<protein>
    <submittedName>
        <fullName evidence="1">Uncharacterized protein</fullName>
    </submittedName>
</protein>
<dbReference type="Proteomes" id="UP000031594">
    <property type="component" value="Unassembled WGS sequence"/>
</dbReference>